<name>A0A4S4LYN6_9APHY</name>
<evidence type="ECO:0000313" key="3">
    <source>
        <dbReference type="Proteomes" id="UP000308730"/>
    </source>
</evidence>
<keyword evidence="3" id="KW-1185">Reference proteome</keyword>
<comment type="caution">
    <text evidence="2">The sequence shown here is derived from an EMBL/GenBank/DDBJ whole genome shotgun (WGS) entry which is preliminary data.</text>
</comment>
<feature type="coiled-coil region" evidence="1">
    <location>
        <begin position="12"/>
        <end position="39"/>
    </location>
</feature>
<keyword evidence="1" id="KW-0175">Coiled coil</keyword>
<dbReference type="EMBL" id="SGPM01000683">
    <property type="protein sequence ID" value="THH17058.1"/>
    <property type="molecule type" value="Genomic_DNA"/>
</dbReference>
<evidence type="ECO:0000256" key="1">
    <source>
        <dbReference type="SAM" id="Coils"/>
    </source>
</evidence>
<proteinExistence type="predicted"/>
<evidence type="ECO:0000313" key="2">
    <source>
        <dbReference type="EMBL" id="THH17058.1"/>
    </source>
</evidence>
<dbReference type="AlphaFoldDB" id="A0A4S4LYN6"/>
<dbReference type="Proteomes" id="UP000308730">
    <property type="component" value="Unassembled WGS sequence"/>
</dbReference>
<dbReference type="OrthoDB" id="3236156at2759"/>
<organism evidence="2 3">
    <name type="scientific">Antrodiella citrinella</name>
    <dbReference type="NCBI Taxonomy" id="2447956"/>
    <lineage>
        <taxon>Eukaryota</taxon>
        <taxon>Fungi</taxon>
        <taxon>Dikarya</taxon>
        <taxon>Basidiomycota</taxon>
        <taxon>Agaricomycotina</taxon>
        <taxon>Agaricomycetes</taxon>
        <taxon>Polyporales</taxon>
        <taxon>Steccherinaceae</taxon>
        <taxon>Antrodiella</taxon>
    </lineage>
</organism>
<gene>
    <name evidence="2" type="ORF">EUX98_g9199</name>
</gene>
<accession>A0A4S4LYN6</accession>
<protein>
    <submittedName>
        <fullName evidence="2">Uncharacterized protein</fullName>
    </submittedName>
</protein>
<sequence length="429" mass="47115">MLEEVSNTAGYVETLEKEVESTKKDLEIARERNEVLAKKGNTLRMRVARAPSQQTRAIDVAVEEAVAEVKDQMPAIVLKGKGGIIPENSRAMIRDMVAAGVPATAVNGTIHVIAKHQGLNVVGSVSPRSVSRNVLEGGVASEIQVAEELNKAEGMCTYYDVPDERVLIEWTGATMSGDGTTHRHGQYESRHVTIMDAATSKPVTLTLGIESAVNHTADKQTDGWKNIMQGFVDVANNRPSVRTGSDPLITTTRIAAKFTGVHSDHAQDQKKNAKNLEAWKKASDREVRGEEIMKSLPSEELLPMLCDAVNSEVTAIGGREVWDALPQQEMEAHAVRAYQKVCAAVGQKAYEAMTQEDKDQADLFITAGCCMHKDLNTVKGGNERMMGMWKREGLTPPLVLPNRDNAVACRPQHRRRPKCMPKRFRRQAG</sequence>
<reference evidence="2 3" key="1">
    <citation type="submission" date="2019-02" db="EMBL/GenBank/DDBJ databases">
        <title>Genome sequencing of the rare red list fungi Antrodiella citrinella (Flaviporus citrinellus).</title>
        <authorList>
            <person name="Buettner E."/>
            <person name="Kellner H."/>
        </authorList>
    </citation>
    <scope>NUCLEOTIDE SEQUENCE [LARGE SCALE GENOMIC DNA]</scope>
    <source>
        <strain evidence="2 3">DSM 108506</strain>
    </source>
</reference>